<reference evidence="9" key="2">
    <citation type="submission" date="2021-01" db="UniProtKB">
        <authorList>
            <consortium name="EnsemblMetazoa"/>
        </authorList>
    </citation>
    <scope>IDENTIFICATION</scope>
</reference>
<comment type="subcellular location">
    <subcellularLocation>
        <location evidence="1">Nucleus</location>
    </subcellularLocation>
</comment>
<dbReference type="GO" id="GO:0005634">
    <property type="term" value="C:nucleus"/>
    <property type="evidence" value="ECO:0007669"/>
    <property type="project" value="UniProtKB-SubCell"/>
</dbReference>
<comment type="similarity">
    <text evidence="2">Belongs to the SPSB family.</text>
</comment>
<dbReference type="Pfam" id="PF00622">
    <property type="entry name" value="SPRY"/>
    <property type="match status" value="1"/>
</dbReference>
<dbReference type="PANTHER" id="PTHR12245:SF5">
    <property type="entry name" value="SPRY DOMAIN-CONTAINING SOCS BOX PROTEIN 3"/>
    <property type="match status" value="1"/>
</dbReference>
<evidence type="ECO:0000313" key="10">
    <source>
        <dbReference type="Proteomes" id="UP000007110"/>
    </source>
</evidence>
<dbReference type="OMA" id="KSNACCL"/>
<keyword evidence="10" id="KW-1185">Reference proteome</keyword>
<dbReference type="GO" id="GO:0043161">
    <property type="term" value="P:proteasome-mediated ubiquitin-dependent protein catabolic process"/>
    <property type="evidence" value="ECO:0000318"/>
    <property type="project" value="GO_Central"/>
</dbReference>
<dbReference type="RefSeq" id="XP_001181890.3">
    <property type="nucleotide sequence ID" value="XM_001181890.4"/>
</dbReference>
<dbReference type="GO" id="GO:0019005">
    <property type="term" value="C:SCF ubiquitin ligase complex"/>
    <property type="evidence" value="ECO:0000318"/>
    <property type="project" value="GO_Central"/>
</dbReference>
<dbReference type="InterPro" id="IPR035754">
    <property type="entry name" value="SPRY_SPSB3"/>
</dbReference>
<dbReference type="KEGG" id="spu:753336"/>
<dbReference type="InterPro" id="IPR001870">
    <property type="entry name" value="B30.2/SPRY"/>
</dbReference>
<evidence type="ECO:0000256" key="1">
    <source>
        <dbReference type="ARBA" id="ARBA00004123"/>
    </source>
</evidence>
<evidence type="ECO:0000256" key="3">
    <source>
        <dbReference type="ARBA" id="ARBA00014684"/>
    </source>
</evidence>
<keyword evidence="5" id="KW-0539">Nucleus</keyword>
<dbReference type="OrthoDB" id="5951542at2759"/>
<dbReference type="InterPro" id="IPR050672">
    <property type="entry name" value="FBXO45-Fsn/SPSB_families"/>
</dbReference>
<evidence type="ECO:0000259" key="8">
    <source>
        <dbReference type="PROSITE" id="PS50225"/>
    </source>
</evidence>
<dbReference type="InterPro" id="IPR043136">
    <property type="entry name" value="B30.2/SPRY_sf"/>
</dbReference>
<feature type="compositionally biased region" description="Low complexity" evidence="6">
    <location>
        <begin position="69"/>
        <end position="86"/>
    </location>
</feature>
<name>A0A7M7G3L9_STRPU</name>
<feature type="region of interest" description="Disordered" evidence="6">
    <location>
        <begin position="1"/>
        <end position="190"/>
    </location>
</feature>
<dbReference type="PROSITE" id="PS50225">
    <property type="entry name" value="SOCS"/>
    <property type="match status" value="1"/>
</dbReference>
<dbReference type="CTD" id="90864"/>
<feature type="domain" description="B30.2/SPRY" evidence="7">
    <location>
        <begin position="180"/>
        <end position="372"/>
    </location>
</feature>
<dbReference type="AlphaFoldDB" id="A0A7M7G3L9"/>
<evidence type="ECO:0000313" key="9">
    <source>
        <dbReference type="EnsemblMetazoa" id="XP_001181890"/>
    </source>
</evidence>
<dbReference type="GeneID" id="753336"/>
<dbReference type="EnsemblMetazoa" id="XM_001181890">
    <property type="protein sequence ID" value="XP_001181890"/>
    <property type="gene ID" value="LOC753336"/>
</dbReference>
<dbReference type="InterPro" id="IPR013320">
    <property type="entry name" value="ConA-like_dom_sf"/>
</dbReference>
<feature type="compositionally biased region" description="Gly residues" evidence="6">
    <location>
        <begin position="110"/>
        <end position="121"/>
    </location>
</feature>
<dbReference type="CDD" id="cd12876">
    <property type="entry name" value="SPRY_SOCS3"/>
    <property type="match status" value="1"/>
</dbReference>
<evidence type="ECO:0000256" key="6">
    <source>
        <dbReference type="SAM" id="MobiDB-lite"/>
    </source>
</evidence>
<evidence type="ECO:0000256" key="5">
    <source>
        <dbReference type="ARBA" id="ARBA00023242"/>
    </source>
</evidence>
<dbReference type="SUPFAM" id="SSF49899">
    <property type="entry name" value="Concanavalin A-like lectins/glucanases"/>
    <property type="match status" value="1"/>
</dbReference>
<protein>
    <recommendedName>
        <fullName evidence="3">SPRY domain-containing SOCS box protein 3</fullName>
    </recommendedName>
</protein>
<accession>A0A7M7G3L9</accession>
<dbReference type="SMART" id="SM00449">
    <property type="entry name" value="SPRY"/>
    <property type="match status" value="1"/>
</dbReference>
<proteinExistence type="inferred from homology"/>
<keyword evidence="4" id="KW-0833">Ubl conjugation pathway</keyword>
<feature type="domain" description="SOCS box" evidence="8">
    <location>
        <begin position="361"/>
        <end position="407"/>
    </location>
</feature>
<sequence>MEESCKIKRSITEGSEKEKKEPRNTNETPSTSASTSSTSTPQQTNPKQQTNPEIIFHQPPKKKRKRSFSPVNSTSNLTSSSCSGPSGRRENTPPIDVMVHSLIRQYHSDGVGGSPAGGSGSSVGQSPMSSPQPPPPPPSLSPRGGTSSQVRRLGSLEGTGVGILRDGAGWPGFGSEEEMGMSSSGAEEDERNNKYAGFEWQWDDNAKSNACCLAKMKTEVRFHLDYSCGTAAARGSENMRDGQFFWEVKMVSPVYGTDMMIGVGTQQVDLNQYSRAFCSMLGHEPSSESCGLSYTGRFQKGGIGRMYCSKFGQGAIIGMHLDMWFGTLTYYRNGKHLGVATRNLLSKTWYPIVSSTAARSSMRLVNTKSFPSNLQFWCCQALRKAVPPEHNVLDVVPLPPGLKNFLEDNLSWLLRAHVESKTKETQTVLSMMSKRWKEKMDPEEEDV</sequence>
<feature type="compositionally biased region" description="Basic and acidic residues" evidence="6">
    <location>
        <begin position="1"/>
        <end position="24"/>
    </location>
</feature>
<evidence type="ECO:0000259" key="7">
    <source>
        <dbReference type="PROSITE" id="PS50188"/>
    </source>
</evidence>
<organism evidence="9 10">
    <name type="scientific">Strongylocentrotus purpuratus</name>
    <name type="common">Purple sea urchin</name>
    <dbReference type="NCBI Taxonomy" id="7668"/>
    <lineage>
        <taxon>Eukaryota</taxon>
        <taxon>Metazoa</taxon>
        <taxon>Echinodermata</taxon>
        <taxon>Eleutherozoa</taxon>
        <taxon>Echinozoa</taxon>
        <taxon>Echinoidea</taxon>
        <taxon>Euechinoidea</taxon>
        <taxon>Echinacea</taxon>
        <taxon>Camarodonta</taxon>
        <taxon>Echinidea</taxon>
        <taxon>Strongylocentrotidae</taxon>
        <taxon>Strongylocentrotus</taxon>
    </lineage>
</organism>
<feature type="compositionally biased region" description="Pro residues" evidence="6">
    <location>
        <begin position="130"/>
        <end position="140"/>
    </location>
</feature>
<evidence type="ECO:0000256" key="2">
    <source>
        <dbReference type="ARBA" id="ARBA00010910"/>
    </source>
</evidence>
<dbReference type="Proteomes" id="UP000007110">
    <property type="component" value="Unassembled WGS sequence"/>
</dbReference>
<evidence type="ECO:0000256" key="4">
    <source>
        <dbReference type="ARBA" id="ARBA00022786"/>
    </source>
</evidence>
<dbReference type="Gene3D" id="2.60.120.920">
    <property type="match status" value="1"/>
</dbReference>
<reference evidence="10" key="1">
    <citation type="submission" date="2015-02" db="EMBL/GenBank/DDBJ databases">
        <title>Genome sequencing for Strongylocentrotus purpuratus.</title>
        <authorList>
            <person name="Murali S."/>
            <person name="Liu Y."/>
            <person name="Vee V."/>
            <person name="English A."/>
            <person name="Wang M."/>
            <person name="Skinner E."/>
            <person name="Han Y."/>
            <person name="Muzny D.M."/>
            <person name="Worley K.C."/>
            <person name="Gibbs R.A."/>
        </authorList>
    </citation>
    <scope>NUCLEOTIDE SEQUENCE</scope>
</reference>
<feature type="compositionally biased region" description="Low complexity" evidence="6">
    <location>
        <begin position="25"/>
        <end position="52"/>
    </location>
</feature>
<dbReference type="InParanoid" id="A0A7M7G3L9"/>
<dbReference type="PANTHER" id="PTHR12245">
    <property type="entry name" value="SPRY DOMAIN CONTAINING SOCS BOX PROTEIN"/>
    <property type="match status" value="1"/>
</dbReference>
<dbReference type="InterPro" id="IPR001496">
    <property type="entry name" value="SOCS_box"/>
</dbReference>
<dbReference type="PROSITE" id="PS50188">
    <property type="entry name" value="B302_SPRY"/>
    <property type="match status" value="1"/>
</dbReference>
<dbReference type="InterPro" id="IPR003877">
    <property type="entry name" value="SPRY_dom"/>
</dbReference>